<dbReference type="AlphaFoldDB" id="A0A6A5WL77"/>
<dbReference type="PANTHER" id="PTHR24305">
    <property type="entry name" value="CYTOCHROME P450"/>
    <property type="match status" value="1"/>
</dbReference>
<dbReference type="PRINTS" id="PR00385">
    <property type="entry name" value="P450"/>
</dbReference>
<keyword evidence="4 8" id="KW-0560">Oxidoreductase</keyword>
<keyword evidence="9" id="KW-0812">Transmembrane</keyword>
<evidence type="ECO:0000256" key="4">
    <source>
        <dbReference type="ARBA" id="ARBA00023002"/>
    </source>
</evidence>
<dbReference type="Gene3D" id="1.10.630.10">
    <property type="entry name" value="Cytochrome P450"/>
    <property type="match status" value="1"/>
</dbReference>
<keyword evidence="9" id="KW-1133">Transmembrane helix</keyword>
<evidence type="ECO:0000256" key="6">
    <source>
        <dbReference type="ARBA" id="ARBA00023033"/>
    </source>
</evidence>
<keyword evidence="6 8" id="KW-0503">Monooxygenase</keyword>
<dbReference type="GO" id="GO:0004497">
    <property type="term" value="F:monooxygenase activity"/>
    <property type="evidence" value="ECO:0007669"/>
    <property type="project" value="UniProtKB-KW"/>
</dbReference>
<dbReference type="InterPro" id="IPR036396">
    <property type="entry name" value="Cyt_P450_sf"/>
</dbReference>
<comment type="cofactor">
    <cofactor evidence="1 7">
        <name>heme</name>
        <dbReference type="ChEBI" id="CHEBI:30413"/>
    </cofactor>
</comment>
<organism evidence="10 11">
    <name type="scientific">Amniculicola lignicola CBS 123094</name>
    <dbReference type="NCBI Taxonomy" id="1392246"/>
    <lineage>
        <taxon>Eukaryota</taxon>
        <taxon>Fungi</taxon>
        <taxon>Dikarya</taxon>
        <taxon>Ascomycota</taxon>
        <taxon>Pezizomycotina</taxon>
        <taxon>Dothideomycetes</taxon>
        <taxon>Pleosporomycetidae</taxon>
        <taxon>Pleosporales</taxon>
        <taxon>Amniculicolaceae</taxon>
        <taxon>Amniculicola</taxon>
    </lineage>
</organism>
<evidence type="ECO:0000313" key="11">
    <source>
        <dbReference type="Proteomes" id="UP000799779"/>
    </source>
</evidence>
<dbReference type="Proteomes" id="UP000799779">
    <property type="component" value="Unassembled WGS sequence"/>
</dbReference>
<evidence type="ECO:0000256" key="9">
    <source>
        <dbReference type="SAM" id="Phobius"/>
    </source>
</evidence>
<dbReference type="SUPFAM" id="SSF48264">
    <property type="entry name" value="Cytochrome P450"/>
    <property type="match status" value="1"/>
</dbReference>
<dbReference type="InterPro" id="IPR017972">
    <property type="entry name" value="Cyt_P450_CS"/>
</dbReference>
<evidence type="ECO:0000313" key="10">
    <source>
        <dbReference type="EMBL" id="KAF1999845.1"/>
    </source>
</evidence>
<keyword evidence="3 7" id="KW-0479">Metal-binding</keyword>
<sequence length="518" mass="59445">MTSNLIELAEASSVTRAFGYGFVLWLTYWCAVGIYRILFHPLARFPGPKLAGLTFWYEFYYEIYPNKFQYMWKIKELHEQYGPIVRINPIHIHIHDHDFFDKIYAGGSHKRDRDPWTMHTGSRNFAGSLLETIDHDTHKMRRGAVSAFFSKRAVQTLNPLVITKVELLLNRLTRAKEEGVVVNLNEAFSAMTLDIISEYCFGESMGSLEKSAYGKDWLDLLHQGIQVRPLARQFPSLFNIMFDLPPQIMEKMNPRLGFMNRYNEAILEKIEKVMRYEDGLHEKGIRTIFHEIRDGNLLPPEEKKAMRLRAEEGIFLGAGTETTARTLAVTTFYLLQHDSIRAKLRMELQQAIPERGSTISLPQLEALPYLTAVVNEGLRIAHGVSSRQPRIATQEDLQYKQWTIPRGTPVMQSAYLLHTDPTVFPEPFVFKPERFLENPRLLKSSFPFGKGSRACIAMNLAISEIYYTLALLFRRIELELVDTIEERDVRVNYDVFMGLADLGIGGGIKARVVGDAKS</sequence>
<dbReference type="OrthoDB" id="3945418at2759"/>
<evidence type="ECO:0000256" key="5">
    <source>
        <dbReference type="ARBA" id="ARBA00023004"/>
    </source>
</evidence>
<dbReference type="GO" id="GO:0016705">
    <property type="term" value="F:oxidoreductase activity, acting on paired donors, with incorporation or reduction of molecular oxygen"/>
    <property type="evidence" value="ECO:0007669"/>
    <property type="project" value="InterPro"/>
</dbReference>
<evidence type="ECO:0000256" key="1">
    <source>
        <dbReference type="ARBA" id="ARBA00001971"/>
    </source>
</evidence>
<accession>A0A6A5WL77</accession>
<evidence type="ECO:0000256" key="7">
    <source>
        <dbReference type="PIRSR" id="PIRSR602401-1"/>
    </source>
</evidence>
<name>A0A6A5WL77_9PLEO</name>
<dbReference type="PROSITE" id="PS00086">
    <property type="entry name" value="CYTOCHROME_P450"/>
    <property type="match status" value="1"/>
</dbReference>
<dbReference type="PRINTS" id="PR00463">
    <property type="entry name" value="EP450I"/>
</dbReference>
<dbReference type="InterPro" id="IPR001128">
    <property type="entry name" value="Cyt_P450"/>
</dbReference>
<gene>
    <name evidence="10" type="ORF">P154DRAFT_492784</name>
</gene>
<dbReference type="CDD" id="cd11062">
    <property type="entry name" value="CYP58-like"/>
    <property type="match status" value="1"/>
</dbReference>
<dbReference type="GO" id="GO:0020037">
    <property type="term" value="F:heme binding"/>
    <property type="evidence" value="ECO:0007669"/>
    <property type="project" value="InterPro"/>
</dbReference>
<dbReference type="PANTHER" id="PTHR24305:SF157">
    <property type="entry name" value="N-ACETYLTRYPTOPHAN 6-HYDROXYLASE IVOC-RELATED"/>
    <property type="match status" value="1"/>
</dbReference>
<dbReference type="InterPro" id="IPR002401">
    <property type="entry name" value="Cyt_P450_E_grp-I"/>
</dbReference>
<keyword evidence="9" id="KW-0472">Membrane</keyword>
<comment type="similarity">
    <text evidence="2 8">Belongs to the cytochrome P450 family.</text>
</comment>
<feature type="binding site" description="axial binding residue" evidence="7">
    <location>
        <position position="455"/>
    </location>
    <ligand>
        <name>heme</name>
        <dbReference type="ChEBI" id="CHEBI:30413"/>
    </ligand>
    <ligandPart>
        <name>Fe</name>
        <dbReference type="ChEBI" id="CHEBI:18248"/>
    </ligandPart>
</feature>
<dbReference type="EMBL" id="ML977592">
    <property type="protein sequence ID" value="KAF1999845.1"/>
    <property type="molecule type" value="Genomic_DNA"/>
</dbReference>
<dbReference type="InterPro" id="IPR050121">
    <property type="entry name" value="Cytochrome_P450_monoxygenase"/>
</dbReference>
<keyword evidence="5 7" id="KW-0408">Iron</keyword>
<feature type="transmembrane region" description="Helical" evidence="9">
    <location>
        <begin position="20"/>
        <end position="39"/>
    </location>
</feature>
<keyword evidence="7 8" id="KW-0349">Heme</keyword>
<evidence type="ECO:0000256" key="2">
    <source>
        <dbReference type="ARBA" id="ARBA00010617"/>
    </source>
</evidence>
<dbReference type="Pfam" id="PF00067">
    <property type="entry name" value="p450"/>
    <property type="match status" value="1"/>
</dbReference>
<protein>
    <submittedName>
        <fullName evidence="10">Putative benzoate 4-monooxygenase cytochrome P450</fullName>
    </submittedName>
</protein>
<proteinExistence type="inferred from homology"/>
<reference evidence="10" key="1">
    <citation type="journal article" date="2020" name="Stud. Mycol.">
        <title>101 Dothideomycetes genomes: a test case for predicting lifestyles and emergence of pathogens.</title>
        <authorList>
            <person name="Haridas S."/>
            <person name="Albert R."/>
            <person name="Binder M."/>
            <person name="Bloem J."/>
            <person name="Labutti K."/>
            <person name="Salamov A."/>
            <person name="Andreopoulos B."/>
            <person name="Baker S."/>
            <person name="Barry K."/>
            <person name="Bills G."/>
            <person name="Bluhm B."/>
            <person name="Cannon C."/>
            <person name="Castanera R."/>
            <person name="Culley D."/>
            <person name="Daum C."/>
            <person name="Ezra D."/>
            <person name="Gonzalez J."/>
            <person name="Henrissat B."/>
            <person name="Kuo A."/>
            <person name="Liang C."/>
            <person name="Lipzen A."/>
            <person name="Lutzoni F."/>
            <person name="Magnuson J."/>
            <person name="Mondo S."/>
            <person name="Nolan M."/>
            <person name="Ohm R."/>
            <person name="Pangilinan J."/>
            <person name="Park H.-J."/>
            <person name="Ramirez L."/>
            <person name="Alfaro M."/>
            <person name="Sun H."/>
            <person name="Tritt A."/>
            <person name="Yoshinaga Y."/>
            <person name="Zwiers L.-H."/>
            <person name="Turgeon B."/>
            <person name="Goodwin S."/>
            <person name="Spatafora J."/>
            <person name="Crous P."/>
            <person name="Grigoriev I."/>
        </authorList>
    </citation>
    <scope>NUCLEOTIDE SEQUENCE</scope>
    <source>
        <strain evidence="10">CBS 123094</strain>
    </source>
</reference>
<evidence type="ECO:0000256" key="3">
    <source>
        <dbReference type="ARBA" id="ARBA00022723"/>
    </source>
</evidence>
<keyword evidence="11" id="KW-1185">Reference proteome</keyword>
<evidence type="ECO:0000256" key="8">
    <source>
        <dbReference type="RuleBase" id="RU000461"/>
    </source>
</evidence>
<dbReference type="GO" id="GO:0005506">
    <property type="term" value="F:iron ion binding"/>
    <property type="evidence" value="ECO:0007669"/>
    <property type="project" value="InterPro"/>
</dbReference>